<proteinExistence type="predicted"/>
<gene>
    <name evidence="2" type="ORF">Lqui_2083</name>
</gene>
<dbReference type="PATRIC" id="fig|45073.5.peg.2194"/>
<protein>
    <submittedName>
        <fullName evidence="2">Uncharacterized protein</fullName>
    </submittedName>
</protein>
<organism evidence="2 3">
    <name type="scientific">Legionella quinlivanii</name>
    <dbReference type="NCBI Taxonomy" id="45073"/>
    <lineage>
        <taxon>Bacteria</taxon>
        <taxon>Pseudomonadati</taxon>
        <taxon>Pseudomonadota</taxon>
        <taxon>Gammaproteobacteria</taxon>
        <taxon>Legionellales</taxon>
        <taxon>Legionellaceae</taxon>
        <taxon>Legionella</taxon>
    </lineage>
</organism>
<keyword evidence="3" id="KW-1185">Reference proteome</keyword>
<dbReference type="Proteomes" id="UP000054618">
    <property type="component" value="Unassembled WGS sequence"/>
</dbReference>
<feature type="signal peptide" evidence="1">
    <location>
        <begin position="1"/>
        <end position="22"/>
    </location>
</feature>
<evidence type="ECO:0000256" key="1">
    <source>
        <dbReference type="SAM" id="SignalP"/>
    </source>
</evidence>
<dbReference type="EMBL" id="LNYS01000013">
    <property type="protein sequence ID" value="KTD48167.1"/>
    <property type="molecule type" value="Genomic_DNA"/>
</dbReference>
<sequence>MRKLPLVLAISSLICNPGALFAEDAQNKEIRELVSFLVSKDLLVSSKDGQSVPLSYYTGNQEDIDKYFGDYICKPSDTCSVVDSLYNDPYAILGRGLPPQQGGDLDMAQAQAQLERTDMKYGADIYDAATWQIALALAAKNNYLEAEQAKTLIGNQLQAIMNKDNRATDKQFKYGYQNSISDASKAFTFRMITADFHNKDPFYKGRYQEELSWDYDSEELAKNDPDKHPAQFFEYVSTWSDWKPITGENAWAQLIGPLQAELLLNDGKVAANSPALINAMNSLSAFSAMQAGIGAFYYAPGGSQGNQGPIPQGEISVENNFSALGGLQILKKVLQNSEQTPQLTQALQQVDVMLNGGTTVNGYKTLGLLSFIYNGAYDQKHGIFYTHGTAPIPSSLSDWQPDTSDSAAAMAIDINTWGIASLGPETVDKWFGDGTSKAIWKKIKAQGGYYQQGELWGVGYTLHNNSGDNPENIMSTEWTAGAINMVQSLIDYYSQKGEDISPLQADLTSMQQGIKHLRNDQYLAAGFDGATPKENFVSLDNQSGQAYLYASKRFAIPFGWNANTLPSTTSNAWVIMNYFNYNPFQYGGKLSGENYDIPEKADISGGAHEDGLPQAVTVNFNAGNLGQITQLSLSYNSDASQGNWIAAATVNGRTGTANLPAGAKALSIAFNNNGWAGACQVIPANMICKNADCSSVYTINTQWSADGKGACVLSD</sequence>
<feature type="chain" id="PRO_5006916873" evidence="1">
    <location>
        <begin position="23"/>
        <end position="715"/>
    </location>
</feature>
<name>A0A0W0XTN1_9GAMM</name>
<evidence type="ECO:0000313" key="2">
    <source>
        <dbReference type="EMBL" id="KTD48167.1"/>
    </source>
</evidence>
<evidence type="ECO:0000313" key="3">
    <source>
        <dbReference type="Proteomes" id="UP000054618"/>
    </source>
</evidence>
<dbReference type="STRING" id="45073.Lqui_2083"/>
<dbReference type="RefSeq" id="WP_058508181.1">
    <property type="nucleotide sequence ID" value="NZ_CAAAIK010000037.1"/>
</dbReference>
<reference evidence="2 3" key="1">
    <citation type="submission" date="2015-11" db="EMBL/GenBank/DDBJ databases">
        <title>Genomic analysis of 38 Legionella species identifies large and diverse effector repertoires.</title>
        <authorList>
            <person name="Burstein D."/>
            <person name="Amaro F."/>
            <person name="Zusman T."/>
            <person name="Lifshitz Z."/>
            <person name="Cohen O."/>
            <person name="Gilbert J.A."/>
            <person name="Pupko T."/>
            <person name="Shuman H.A."/>
            <person name="Segal G."/>
        </authorList>
    </citation>
    <scope>NUCLEOTIDE SEQUENCE [LARGE SCALE GENOMIC DNA]</scope>
    <source>
        <strain evidence="2 3">CDC#1442-AUS-E</strain>
    </source>
</reference>
<keyword evidence="1" id="KW-0732">Signal</keyword>
<comment type="caution">
    <text evidence="2">The sequence shown here is derived from an EMBL/GenBank/DDBJ whole genome shotgun (WGS) entry which is preliminary data.</text>
</comment>
<dbReference type="AlphaFoldDB" id="A0A0W0XTN1"/>
<dbReference type="OrthoDB" id="5631289at2"/>
<accession>A0A0W0XTN1</accession>